<gene>
    <name evidence="1" type="ORF">BLNAU_20275</name>
</gene>
<dbReference type="EMBL" id="JARBJD010000284">
    <property type="protein sequence ID" value="KAK2944802.1"/>
    <property type="molecule type" value="Genomic_DNA"/>
</dbReference>
<organism evidence="1 2">
    <name type="scientific">Blattamonas nauphoetae</name>
    <dbReference type="NCBI Taxonomy" id="2049346"/>
    <lineage>
        <taxon>Eukaryota</taxon>
        <taxon>Metamonada</taxon>
        <taxon>Preaxostyla</taxon>
        <taxon>Oxymonadida</taxon>
        <taxon>Blattamonas</taxon>
    </lineage>
</organism>
<keyword evidence="2" id="KW-1185">Reference proteome</keyword>
<evidence type="ECO:0000313" key="1">
    <source>
        <dbReference type="EMBL" id="KAK2944802.1"/>
    </source>
</evidence>
<proteinExistence type="predicted"/>
<accession>A0ABQ9X1J6</accession>
<sequence length="186" mass="21114">MTEFASFLVSSPLRLPSSLIVKWFTELVLSLAAGQHHKLLGDVLRMEDIVIDRFFSFHIQSTSDESHLPLHPPSTFASDLPLLSSDFGDFLESLQSSHRLFPPQTINTKDVITIITLTSVRHLVQCGILSSEGLSQQDLLQHLFHQLIFHLQKQGIFRINPIFIYSEFNSTISFNTKFFPSSKCII</sequence>
<dbReference type="Proteomes" id="UP001281761">
    <property type="component" value="Unassembled WGS sequence"/>
</dbReference>
<evidence type="ECO:0000313" key="2">
    <source>
        <dbReference type="Proteomes" id="UP001281761"/>
    </source>
</evidence>
<comment type="caution">
    <text evidence="1">The sequence shown here is derived from an EMBL/GenBank/DDBJ whole genome shotgun (WGS) entry which is preliminary data.</text>
</comment>
<name>A0ABQ9X1J6_9EUKA</name>
<protein>
    <submittedName>
        <fullName evidence="1">Uncharacterized protein</fullName>
    </submittedName>
</protein>
<reference evidence="1 2" key="1">
    <citation type="journal article" date="2022" name="bioRxiv">
        <title>Genomics of Preaxostyla Flagellates Illuminates Evolutionary Transitions and the Path Towards Mitochondrial Loss.</title>
        <authorList>
            <person name="Novak L.V.F."/>
            <person name="Treitli S.C."/>
            <person name="Pyrih J."/>
            <person name="Halakuc P."/>
            <person name="Pipaliya S.V."/>
            <person name="Vacek V."/>
            <person name="Brzon O."/>
            <person name="Soukal P."/>
            <person name="Eme L."/>
            <person name="Dacks J.B."/>
            <person name="Karnkowska A."/>
            <person name="Elias M."/>
            <person name="Hampl V."/>
        </authorList>
    </citation>
    <scope>NUCLEOTIDE SEQUENCE [LARGE SCALE GENOMIC DNA]</scope>
    <source>
        <strain evidence="1">NAU3</strain>
        <tissue evidence="1">Gut</tissue>
    </source>
</reference>